<dbReference type="AlphaFoldDB" id="A0AAV3X0Z4"/>
<feature type="region of interest" description="Disordered" evidence="1">
    <location>
        <begin position="24"/>
        <end position="58"/>
    </location>
</feature>
<dbReference type="RefSeq" id="WP_091763491.1">
    <property type="nucleotide sequence ID" value="NZ_BJVX01000041.1"/>
</dbReference>
<feature type="compositionally biased region" description="Basic and acidic residues" evidence="1">
    <location>
        <begin position="33"/>
        <end position="58"/>
    </location>
</feature>
<proteinExistence type="predicted"/>
<evidence type="ECO:0008006" key="5">
    <source>
        <dbReference type="Google" id="ProtNLM"/>
    </source>
</evidence>
<accession>A0AAV3X0Z4</accession>
<dbReference type="PROSITE" id="PS51257">
    <property type="entry name" value="PROKAR_LIPOPROTEIN"/>
    <property type="match status" value="1"/>
</dbReference>
<dbReference type="GeneID" id="96912504"/>
<evidence type="ECO:0000256" key="2">
    <source>
        <dbReference type="SAM" id="SignalP"/>
    </source>
</evidence>
<keyword evidence="2" id="KW-0732">Signal</keyword>
<comment type="caution">
    <text evidence="3">The sequence shown here is derived from an EMBL/GenBank/DDBJ whole genome shotgun (WGS) entry which is preliminary data.</text>
</comment>
<sequence>MKLFKSLFLLSSSTLILAACGNDSDEQITPTEESAKEVDQDTSESSKSKEESGNIEVDKGIFSTEVTLPAEFAESFDPSEMDLESSNYTENEDGSVTLKLSKAQHKELLNSMKESVDASIEQLKTDDTYTSFEDIQYNDDFSEMSIIVDREAYESGMDGFGIFALALPTMFYQLFEGTPSEDLEVIFELEDAADGEVFDTIVYPDDLEEAEE</sequence>
<reference evidence="3" key="1">
    <citation type="submission" date="2019-08" db="EMBL/GenBank/DDBJ databases">
        <title>Marinilactibacillus psychrotolerans M13-2T whole genome sequencing project.</title>
        <authorList>
            <person name="Ishikawa M."/>
            <person name="Suzuki T."/>
            <person name="Matsutani M."/>
        </authorList>
    </citation>
    <scope>NUCLEOTIDE SEQUENCE</scope>
    <source>
        <strain evidence="3">M13-2T</strain>
    </source>
</reference>
<name>A0AAV3X0Z4_9LACT</name>
<dbReference type="EMBL" id="BKBI01000029">
    <property type="protein sequence ID" value="GEQ36869.1"/>
    <property type="molecule type" value="Genomic_DNA"/>
</dbReference>
<evidence type="ECO:0000256" key="1">
    <source>
        <dbReference type="SAM" id="MobiDB-lite"/>
    </source>
</evidence>
<protein>
    <recommendedName>
        <fullName evidence="5">Antigen I/II N-terminal domain-containing protein</fullName>
    </recommendedName>
</protein>
<dbReference type="Proteomes" id="UP000887127">
    <property type="component" value="Unassembled WGS sequence"/>
</dbReference>
<feature type="signal peptide" evidence="2">
    <location>
        <begin position="1"/>
        <end position="18"/>
    </location>
</feature>
<gene>
    <name evidence="3" type="ORF">M132T_23770</name>
</gene>
<evidence type="ECO:0000313" key="4">
    <source>
        <dbReference type="Proteomes" id="UP000887127"/>
    </source>
</evidence>
<evidence type="ECO:0000313" key="3">
    <source>
        <dbReference type="EMBL" id="GEQ36869.1"/>
    </source>
</evidence>
<organism evidence="3 4">
    <name type="scientific">Marinilactibacillus psychrotolerans</name>
    <dbReference type="NCBI Taxonomy" id="191770"/>
    <lineage>
        <taxon>Bacteria</taxon>
        <taxon>Bacillati</taxon>
        <taxon>Bacillota</taxon>
        <taxon>Bacilli</taxon>
        <taxon>Lactobacillales</taxon>
        <taxon>Carnobacteriaceae</taxon>
        <taxon>Marinilactibacillus</taxon>
    </lineage>
</organism>
<feature type="chain" id="PRO_5043674422" description="Antigen I/II N-terminal domain-containing protein" evidence="2">
    <location>
        <begin position="19"/>
        <end position="212"/>
    </location>
</feature>